<dbReference type="Pfam" id="PF00593">
    <property type="entry name" value="TonB_dep_Rec_b-barrel"/>
    <property type="match status" value="1"/>
</dbReference>
<dbReference type="PROSITE" id="PS52016">
    <property type="entry name" value="TONB_DEPENDENT_REC_3"/>
    <property type="match status" value="1"/>
</dbReference>
<proteinExistence type="inferred from homology"/>
<keyword evidence="6 14" id="KW-0732">Signal</keyword>
<dbReference type="NCBIfam" id="TIGR04057">
    <property type="entry name" value="SusC_RagA_signa"/>
    <property type="match status" value="1"/>
</dbReference>
<keyword evidence="4" id="KW-0406">Ion transport</keyword>
<evidence type="ECO:0000256" key="5">
    <source>
        <dbReference type="ARBA" id="ARBA00022692"/>
    </source>
</evidence>
<keyword evidence="7" id="KW-0408">Iron</keyword>
<feature type="domain" description="TonB-dependent receptor-like beta-barrel" evidence="15">
    <location>
        <begin position="498"/>
        <end position="861"/>
    </location>
</feature>
<keyword evidence="11 12" id="KW-0998">Cell outer membrane</keyword>
<dbReference type="InterPro" id="IPR012910">
    <property type="entry name" value="Plug_dom"/>
</dbReference>
<dbReference type="Gene3D" id="2.40.170.20">
    <property type="entry name" value="TonB-dependent receptor, beta-barrel domain"/>
    <property type="match status" value="1"/>
</dbReference>
<dbReference type="InterPro" id="IPR000531">
    <property type="entry name" value="Beta-barrel_TonB"/>
</dbReference>
<evidence type="ECO:0000313" key="18">
    <source>
        <dbReference type="EMBL" id="MBD0834597.1"/>
    </source>
</evidence>
<protein>
    <submittedName>
        <fullName evidence="18">SusC/RagA family TonB-linked outer membrane protein</fullName>
    </submittedName>
</protein>
<dbReference type="Proteomes" id="UP000602057">
    <property type="component" value="Unassembled WGS sequence"/>
</dbReference>
<evidence type="ECO:0000256" key="2">
    <source>
        <dbReference type="ARBA" id="ARBA00022448"/>
    </source>
</evidence>
<dbReference type="GO" id="GO:0009279">
    <property type="term" value="C:cell outer membrane"/>
    <property type="evidence" value="ECO:0007669"/>
    <property type="project" value="UniProtKB-SubCell"/>
</dbReference>
<dbReference type="Gene3D" id="3.55.50.30">
    <property type="match status" value="1"/>
</dbReference>
<dbReference type="InterPro" id="IPR008969">
    <property type="entry name" value="CarboxyPept-like_regulatory"/>
</dbReference>
<keyword evidence="4" id="KW-0410">Iron transport</keyword>
<evidence type="ECO:0000256" key="10">
    <source>
        <dbReference type="ARBA" id="ARBA00023170"/>
    </source>
</evidence>
<keyword evidence="8 13" id="KW-0798">TonB box</keyword>
<evidence type="ECO:0000256" key="12">
    <source>
        <dbReference type="PROSITE-ProRule" id="PRU01360"/>
    </source>
</evidence>
<gene>
    <name evidence="18" type="ORF">ICJ84_04040</name>
</gene>
<evidence type="ECO:0000259" key="16">
    <source>
        <dbReference type="Pfam" id="PF07660"/>
    </source>
</evidence>
<evidence type="ECO:0000259" key="15">
    <source>
        <dbReference type="Pfam" id="PF00593"/>
    </source>
</evidence>
<accession>A0A8J6QDA9</accession>
<keyword evidence="5 12" id="KW-0812">Transmembrane</keyword>
<reference evidence="18" key="2">
    <citation type="submission" date="2020-09" db="EMBL/GenBank/DDBJ databases">
        <authorList>
            <person name="Wu Z."/>
        </authorList>
    </citation>
    <scope>NUCLEOTIDE SEQUENCE</scope>
    <source>
        <strain evidence="18">SC17</strain>
    </source>
</reference>
<evidence type="ECO:0000256" key="7">
    <source>
        <dbReference type="ARBA" id="ARBA00023004"/>
    </source>
</evidence>
<evidence type="ECO:0000256" key="4">
    <source>
        <dbReference type="ARBA" id="ARBA00022496"/>
    </source>
</evidence>
<sequence>MINHKQIGKLKKTLCFLCFWLFSTISFAQNKTVSIEATNTPLSTIIKSIEQQTGYRIIYNANKVDVTQVYTLNVRNSDLDNALKTLLKDSNITFALINSQILLTDKKDKETSNSRLIKGKVLSAADRFPLSGAMVVIKGKNIGAMTDIDGQFIYTIKGENINDIELEASYLGMKSKSQIVGNASEFIFYLEEDISELKVVVITSSYGTKKLKEEVVGSISTVDPNTISKEQPAVTFDELLEGQVAGVLVEVNPQLGEAAKIDIRGQGSLTPLNNNAVGTSTQPLIIVDGIILSEETGIDGNSFFDLGDGILSENILNPLARVGIEDIESFNILKDAAAVGLYGADAANGVIIITTKSGKKGKLRYTASAQTGVNKAFNGLKYLSGQEYQQVLNTYYTNNGNLASVQPWNGVNTDWFDLLNTTGIFSRLNFGLSGGKGNWNYRANIGYQHTDEAQKENSYEKLNTSLSADYRKDKFGFSLRLSPSLTTKENPNTLYAYALPPTLSPYDANGGYTYFETYGNPVAVSKQNISDSKTFAVLGSLKLDYDVLHNLKFSTLFGIDASNKDEDKFFSGLNGSGNYNDGSKGRRMIRTRDTRKWNWNASLAYNTQFAEKHAFDALLGIETRSEKVDFSYKIGRGFAIFDSPQPIISATQQDYESDYTEYTGRSGFAQLNYNFSKKYFFLANFRVDQSSAFGTDNDTALNGGLGASWNISNESFLKKSKFVDFLRIRTSYGRTGNSRIGSYRALGLYTRQNNGYNGLDYANLSSAPNPNLGWEVNKKFNIGLDFNFLKKFRITTDVFRDNIEEQITSRGIIIESGFSNAQINGASMYNQGIEFSFNADWFKNENFSWNTNFNFTKIKNKVTDLVGLGSAFSTAEVARAQTIGYPTSAIWGYNFTGIDPATGRELYNIDDNIYDSSTVASQFDNTNWSVIGDSQPDFYGGLNNSFNLNNFTLRVILAYTYGADMLVDRNIYDNYRILVNRNINANVYEDAWQYQGDQAIYPIISSNNRIISNSTKYLFDTSHIKLKSVNLTYNFPVSNYHLPLKTLSFFVNGSNLHYWFKDKSPKGKNGVAEFRNTYPEMRTFTIGLNTTF</sequence>
<feature type="chain" id="PRO_5035273323" evidence="14">
    <location>
        <begin position="29"/>
        <end position="1092"/>
    </location>
</feature>
<feature type="signal peptide" evidence="14">
    <location>
        <begin position="1"/>
        <end position="28"/>
    </location>
</feature>
<dbReference type="NCBIfam" id="TIGR04056">
    <property type="entry name" value="OMP_RagA_SusC"/>
    <property type="match status" value="1"/>
</dbReference>
<dbReference type="SUPFAM" id="SSF49464">
    <property type="entry name" value="Carboxypeptidase regulatory domain-like"/>
    <property type="match status" value="1"/>
</dbReference>
<dbReference type="AlphaFoldDB" id="A0A8J6QDA9"/>
<evidence type="ECO:0000256" key="13">
    <source>
        <dbReference type="RuleBase" id="RU003357"/>
    </source>
</evidence>
<name>A0A8J6QDA9_9FLAO</name>
<organism evidence="18 19">
    <name type="scientific">Aestuariibaculum suncheonense</name>
    <dbReference type="NCBI Taxonomy" id="1028745"/>
    <lineage>
        <taxon>Bacteria</taxon>
        <taxon>Pseudomonadati</taxon>
        <taxon>Bacteroidota</taxon>
        <taxon>Flavobacteriia</taxon>
        <taxon>Flavobacteriales</taxon>
        <taxon>Flavobacteriaceae</taxon>
    </lineage>
</organism>
<dbReference type="Pfam" id="PF07660">
    <property type="entry name" value="STN"/>
    <property type="match status" value="1"/>
</dbReference>
<dbReference type="SUPFAM" id="SSF56935">
    <property type="entry name" value="Porins"/>
    <property type="match status" value="1"/>
</dbReference>
<reference evidence="18" key="1">
    <citation type="journal article" date="2013" name="Int. J. Syst. Evol. Microbiol.">
        <title>Aestuariibaculum suncheonense gen. nov., sp. nov., a marine bacterium of the family Flavobacteriaceae isolated from a tidal flat and emended descriptions of the genera Gaetbulibacter and Tamlana.</title>
        <authorList>
            <person name="Jeong S.H."/>
            <person name="Park M.S."/>
            <person name="Jin H.M."/>
            <person name="Lee K."/>
            <person name="Park W."/>
            <person name="Jeon C.O."/>
        </authorList>
    </citation>
    <scope>NUCLEOTIDE SEQUENCE</scope>
    <source>
        <strain evidence="18">SC17</strain>
    </source>
</reference>
<dbReference type="Gene3D" id="2.170.130.10">
    <property type="entry name" value="TonB-dependent receptor, plug domain"/>
    <property type="match status" value="1"/>
</dbReference>
<comment type="subcellular location">
    <subcellularLocation>
        <location evidence="1 12">Cell outer membrane</location>
        <topology evidence="1 12">Multi-pass membrane protein</topology>
    </subcellularLocation>
</comment>
<evidence type="ECO:0000259" key="17">
    <source>
        <dbReference type="Pfam" id="PF07715"/>
    </source>
</evidence>
<keyword evidence="19" id="KW-1185">Reference proteome</keyword>
<dbReference type="PANTHER" id="PTHR30069">
    <property type="entry name" value="TONB-DEPENDENT OUTER MEMBRANE RECEPTOR"/>
    <property type="match status" value="1"/>
</dbReference>
<dbReference type="InterPro" id="IPR011662">
    <property type="entry name" value="Secretin/TonB_short_N"/>
</dbReference>
<dbReference type="PANTHER" id="PTHR30069:SF29">
    <property type="entry name" value="HEMOGLOBIN AND HEMOGLOBIN-HAPTOGLOBIN-BINDING PROTEIN 1-RELATED"/>
    <property type="match status" value="1"/>
</dbReference>
<evidence type="ECO:0000313" key="19">
    <source>
        <dbReference type="Proteomes" id="UP000602057"/>
    </source>
</evidence>
<evidence type="ECO:0000256" key="14">
    <source>
        <dbReference type="SAM" id="SignalP"/>
    </source>
</evidence>
<evidence type="ECO:0000256" key="1">
    <source>
        <dbReference type="ARBA" id="ARBA00004571"/>
    </source>
</evidence>
<keyword evidence="9 12" id="KW-0472">Membrane</keyword>
<dbReference type="InterPro" id="IPR023996">
    <property type="entry name" value="TonB-dep_OMP_SusC/RagA"/>
</dbReference>
<dbReference type="Pfam" id="PF07715">
    <property type="entry name" value="Plug"/>
    <property type="match status" value="1"/>
</dbReference>
<dbReference type="GO" id="GO:0044718">
    <property type="term" value="P:siderophore transmembrane transport"/>
    <property type="evidence" value="ECO:0007669"/>
    <property type="project" value="TreeGrafter"/>
</dbReference>
<evidence type="ECO:0000256" key="11">
    <source>
        <dbReference type="ARBA" id="ARBA00023237"/>
    </source>
</evidence>
<dbReference type="InterPro" id="IPR036942">
    <property type="entry name" value="Beta-barrel_TonB_sf"/>
</dbReference>
<dbReference type="EMBL" id="JACVXC010000001">
    <property type="protein sequence ID" value="MBD0834597.1"/>
    <property type="molecule type" value="Genomic_DNA"/>
</dbReference>
<keyword evidence="2 12" id="KW-0813">Transport</keyword>
<evidence type="ECO:0000256" key="3">
    <source>
        <dbReference type="ARBA" id="ARBA00022452"/>
    </source>
</evidence>
<dbReference type="InterPro" id="IPR037066">
    <property type="entry name" value="Plug_dom_sf"/>
</dbReference>
<evidence type="ECO:0000256" key="8">
    <source>
        <dbReference type="ARBA" id="ARBA00023077"/>
    </source>
</evidence>
<keyword evidence="3 12" id="KW-1134">Transmembrane beta strand</keyword>
<evidence type="ECO:0000256" key="6">
    <source>
        <dbReference type="ARBA" id="ARBA00022729"/>
    </source>
</evidence>
<comment type="caution">
    <text evidence="18">The sequence shown here is derived from an EMBL/GenBank/DDBJ whole genome shotgun (WGS) entry which is preliminary data.</text>
</comment>
<keyword evidence="10" id="KW-0675">Receptor</keyword>
<evidence type="ECO:0000256" key="9">
    <source>
        <dbReference type="ARBA" id="ARBA00023136"/>
    </source>
</evidence>
<feature type="domain" description="TonB-dependent receptor plug" evidence="17">
    <location>
        <begin position="212"/>
        <end position="350"/>
    </location>
</feature>
<dbReference type="Pfam" id="PF13715">
    <property type="entry name" value="CarbopepD_reg_2"/>
    <property type="match status" value="1"/>
</dbReference>
<dbReference type="InterPro" id="IPR023997">
    <property type="entry name" value="TonB-dep_OMP_SusC/RagA_CS"/>
</dbReference>
<dbReference type="GO" id="GO:0015344">
    <property type="term" value="F:siderophore uptake transmembrane transporter activity"/>
    <property type="evidence" value="ECO:0007669"/>
    <property type="project" value="TreeGrafter"/>
</dbReference>
<feature type="domain" description="Secretin/TonB short N-terminal" evidence="16">
    <location>
        <begin position="55"/>
        <end position="105"/>
    </location>
</feature>
<dbReference type="InterPro" id="IPR039426">
    <property type="entry name" value="TonB-dep_rcpt-like"/>
</dbReference>
<comment type="similarity">
    <text evidence="12 13">Belongs to the TonB-dependent receptor family.</text>
</comment>